<dbReference type="GeneID" id="106477245"/>
<keyword evidence="5" id="KW-0966">Cell projection</keyword>
<evidence type="ECO:0000313" key="7">
    <source>
        <dbReference type="Proteomes" id="UP000694941"/>
    </source>
</evidence>
<dbReference type="InterPro" id="IPR040379">
    <property type="entry name" value="WDR19/dyf-2"/>
</dbReference>
<dbReference type="PANTHER" id="PTHR14920">
    <property type="entry name" value="OSMOTIC AVOIDANCE ABNORMAL PROTEIN 1/WD REPEAT MEMBRANE PROTEIN"/>
    <property type="match status" value="1"/>
</dbReference>
<evidence type="ECO:0000256" key="5">
    <source>
        <dbReference type="ARBA" id="ARBA00023273"/>
    </source>
</evidence>
<accession>A0ABM1RYY8</accession>
<dbReference type="Pfam" id="PF24762">
    <property type="entry name" value="TPR_IF140-IFT172"/>
    <property type="match status" value="1"/>
</dbReference>
<dbReference type="RefSeq" id="XP_022236593.1">
    <property type="nucleotide sequence ID" value="XM_022380885.1"/>
</dbReference>
<evidence type="ECO:0000256" key="2">
    <source>
        <dbReference type="ARBA" id="ARBA00022574"/>
    </source>
</evidence>
<sequence>CFNNCYIFRIQLEHLNKPEEAVRLVKDTKSVEGAKMVARFFQRLNDMTSAIQFLVLSKCHEEAFQLAQSSGKMDIYADVVGEDASQEDYLSIATYYDHEKNHLMAGKFFHLAGQYRKAVKHLLKVSGSDSSQAIQVAIQAVGAANEEQLTRQVIEFLMGETDGVPKVMFVIIM</sequence>
<evidence type="ECO:0000256" key="1">
    <source>
        <dbReference type="ARBA" id="ARBA00004138"/>
    </source>
</evidence>
<evidence type="ECO:0000259" key="6">
    <source>
        <dbReference type="Pfam" id="PF24762"/>
    </source>
</evidence>
<evidence type="ECO:0000256" key="4">
    <source>
        <dbReference type="ARBA" id="ARBA00023069"/>
    </source>
</evidence>
<keyword evidence="7" id="KW-1185">Reference proteome</keyword>
<keyword evidence="2" id="KW-0853">WD repeat</keyword>
<protein>
    <submittedName>
        <fullName evidence="8">WD repeat-containing protein 19-like</fullName>
    </submittedName>
</protein>
<keyword evidence="3" id="KW-0677">Repeat</keyword>
<comment type="subcellular location">
    <subcellularLocation>
        <location evidence="1">Cell projection</location>
        <location evidence="1">Cilium</location>
    </subcellularLocation>
</comment>
<reference evidence="8" key="1">
    <citation type="submission" date="2025-08" db="UniProtKB">
        <authorList>
            <consortium name="RefSeq"/>
        </authorList>
    </citation>
    <scope>IDENTIFICATION</scope>
    <source>
        <tissue evidence="8">Muscle</tissue>
    </source>
</reference>
<feature type="non-terminal residue" evidence="8">
    <location>
        <position position="1"/>
    </location>
</feature>
<gene>
    <name evidence="8" type="primary">LOC106477245</name>
</gene>
<evidence type="ECO:0000313" key="8">
    <source>
        <dbReference type="RefSeq" id="XP_022236593.1"/>
    </source>
</evidence>
<dbReference type="PANTHER" id="PTHR14920:SF0">
    <property type="entry name" value="WD REPEAT DOMAIN 19"/>
    <property type="match status" value="1"/>
</dbReference>
<dbReference type="Proteomes" id="UP000694941">
    <property type="component" value="Unplaced"/>
</dbReference>
<evidence type="ECO:0000256" key="3">
    <source>
        <dbReference type="ARBA" id="ARBA00022737"/>
    </source>
</evidence>
<dbReference type="InterPro" id="IPR056168">
    <property type="entry name" value="TPR_IF140/IFT172/WDR19"/>
</dbReference>
<feature type="domain" description="IF140/IFT172/WDR19 TPR" evidence="6">
    <location>
        <begin position="15"/>
        <end position="158"/>
    </location>
</feature>
<organism evidence="7 8">
    <name type="scientific">Limulus polyphemus</name>
    <name type="common">Atlantic horseshoe crab</name>
    <dbReference type="NCBI Taxonomy" id="6850"/>
    <lineage>
        <taxon>Eukaryota</taxon>
        <taxon>Metazoa</taxon>
        <taxon>Ecdysozoa</taxon>
        <taxon>Arthropoda</taxon>
        <taxon>Chelicerata</taxon>
        <taxon>Merostomata</taxon>
        <taxon>Xiphosura</taxon>
        <taxon>Limulidae</taxon>
        <taxon>Limulus</taxon>
    </lineage>
</organism>
<name>A0ABM1RYY8_LIMPO</name>
<proteinExistence type="predicted"/>
<keyword evidence="4" id="KW-0969">Cilium</keyword>